<feature type="region of interest" description="Disordered" evidence="3">
    <location>
        <begin position="144"/>
        <end position="179"/>
    </location>
</feature>
<dbReference type="SUPFAM" id="SSF56801">
    <property type="entry name" value="Acetyl-CoA synthetase-like"/>
    <property type="match status" value="1"/>
</dbReference>
<dbReference type="Gene3D" id="3.30.300.30">
    <property type="match status" value="1"/>
</dbReference>
<dbReference type="PANTHER" id="PTHR24096:SF323">
    <property type="entry name" value="BLR3536 PROTEIN"/>
    <property type="match status" value="1"/>
</dbReference>
<dbReference type="InterPro" id="IPR000873">
    <property type="entry name" value="AMP-dep_synth/lig_dom"/>
</dbReference>
<organism evidence="6 7">
    <name type="scientific">Gordonia terrae</name>
    <dbReference type="NCBI Taxonomy" id="2055"/>
    <lineage>
        <taxon>Bacteria</taxon>
        <taxon>Bacillati</taxon>
        <taxon>Actinomycetota</taxon>
        <taxon>Actinomycetes</taxon>
        <taxon>Mycobacteriales</taxon>
        <taxon>Gordoniaceae</taxon>
        <taxon>Gordonia</taxon>
    </lineage>
</organism>
<dbReference type="GO" id="GO:0016405">
    <property type="term" value="F:CoA-ligase activity"/>
    <property type="evidence" value="ECO:0007669"/>
    <property type="project" value="TreeGrafter"/>
</dbReference>
<feature type="domain" description="AMP-binding enzyme C-terminal" evidence="5">
    <location>
        <begin position="422"/>
        <end position="500"/>
    </location>
</feature>
<evidence type="ECO:0000313" key="6">
    <source>
        <dbReference type="EMBL" id="PKZ67475.1"/>
    </source>
</evidence>
<dbReference type="PANTHER" id="PTHR24096">
    <property type="entry name" value="LONG-CHAIN-FATTY-ACID--COA LIGASE"/>
    <property type="match status" value="1"/>
</dbReference>
<dbReference type="Pfam" id="PF13193">
    <property type="entry name" value="AMP-binding_C"/>
    <property type="match status" value="1"/>
</dbReference>
<evidence type="ECO:0000259" key="5">
    <source>
        <dbReference type="Pfam" id="PF13193"/>
    </source>
</evidence>
<reference evidence="6 7" key="1">
    <citation type="submission" date="2017-12" db="EMBL/GenBank/DDBJ databases">
        <title>Phylogenetic diversity of female urinary microbiome.</title>
        <authorList>
            <person name="Thomas-White K."/>
            <person name="Wolfe A.J."/>
        </authorList>
    </citation>
    <scope>NUCLEOTIDE SEQUENCE [LARGE SCALE GENOMIC DNA]</scope>
    <source>
        <strain evidence="6 7">UMB0777</strain>
    </source>
</reference>
<name>A0A2I1REE7_9ACTN</name>
<dbReference type="Gene3D" id="3.40.50.12780">
    <property type="entry name" value="N-terminal domain of ligase-like"/>
    <property type="match status" value="1"/>
</dbReference>
<feature type="domain" description="AMP-dependent synthetase/ligase" evidence="4">
    <location>
        <begin position="7"/>
        <end position="368"/>
    </location>
</feature>
<evidence type="ECO:0000256" key="2">
    <source>
        <dbReference type="ARBA" id="ARBA00022598"/>
    </source>
</evidence>
<dbReference type="Proteomes" id="UP000234662">
    <property type="component" value="Unassembled WGS sequence"/>
</dbReference>
<comment type="caution">
    <text evidence="6">The sequence shown here is derived from an EMBL/GenBank/DDBJ whole genome shotgun (WGS) entry which is preliminary data.</text>
</comment>
<evidence type="ECO:0000256" key="3">
    <source>
        <dbReference type="SAM" id="MobiDB-lite"/>
    </source>
</evidence>
<dbReference type="AlphaFoldDB" id="A0A2I1REE7"/>
<keyword evidence="2" id="KW-0436">Ligase</keyword>
<evidence type="ECO:0000313" key="7">
    <source>
        <dbReference type="Proteomes" id="UP000234662"/>
    </source>
</evidence>
<dbReference type="STRING" id="2055.BCM27_12340"/>
<dbReference type="PROSITE" id="PS00455">
    <property type="entry name" value="AMP_BINDING"/>
    <property type="match status" value="1"/>
</dbReference>
<sequence length="520" mass="56555">MFPGVFAKSTPDKPAVVRAATGEELTYRQLDENSTRLANYLESLGLRRGDSIAVVSANDFHVFEVYWAALRSGLYVTAVNHHLTAAETDYILADCNAQVLFAGASVVDAVSASGEIEALAGPGRRVVWGGDLDGFDSFDEVLANASPEPRTDQPRGTDMLYSSGTTGRPKGIKTPMPEGQVDEVPDAYTAIFAPMYGYDDTAVYLSPAPLYHAAPLRYCGMTNSVGGTVVMMDRFDPEAALAAIEKYKVTHSQWVPTMFIRMLKLPADVRTKYDVSSLKVAVHAAAPCPVEVKRAMIEWWGPVIHEYYASTEAAGATFIGPQEALDHPGSVGKPLLGVVHICDEDGKELPTGEVGQVFFEREDVAFQYHNDPDKTRKAQHPEHENWSTTGDVGYVDAEGYLYLTDRKAFMIISGGVNIYPQEAENVLINHPAVFDVAVIGVPDTDLGEVAKACVQLADGHEPTDQLAEELIAFTTDNIAAYKAPRSVDFVDELPRTPTGKLVKGDLRKRYWSETPSPSAG</sequence>
<dbReference type="FunFam" id="3.30.300.30:FF:000008">
    <property type="entry name" value="2,3-dihydroxybenzoate-AMP ligase"/>
    <property type="match status" value="1"/>
</dbReference>
<dbReference type="InterPro" id="IPR020845">
    <property type="entry name" value="AMP-binding_CS"/>
</dbReference>
<proteinExistence type="inferred from homology"/>
<dbReference type="EMBL" id="PKJC01000001">
    <property type="protein sequence ID" value="PKZ67475.1"/>
    <property type="molecule type" value="Genomic_DNA"/>
</dbReference>
<dbReference type="InterPro" id="IPR042099">
    <property type="entry name" value="ANL_N_sf"/>
</dbReference>
<gene>
    <name evidence="6" type="ORF">CYJ73_02045</name>
</gene>
<accession>A0A2I1REE7</accession>
<evidence type="ECO:0000256" key="1">
    <source>
        <dbReference type="ARBA" id="ARBA00006432"/>
    </source>
</evidence>
<dbReference type="RefSeq" id="WP_101818847.1">
    <property type="nucleotide sequence ID" value="NZ_PKJC01000001.1"/>
</dbReference>
<comment type="similarity">
    <text evidence="1">Belongs to the ATP-dependent AMP-binding enzyme family.</text>
</comment>
<protein>
    <submittedName>
        <fullName evidence="6">Acyl-CoA synthetase</fullName>
    </submittedName>
</protein>
<dbReference type="Pfam" id="PF00501">
    <property type="entry name" value="AMP-binding"/>
    <property type="match status" value="1"/>
</dbReference>
<evidence type="ECO:0000259" key="4">
    <source>
        <dbReference type="Pfam" id="PF00501"/>
    </source>
</evidence>
<dbReference type="InterPro" id="IPR025110">
    <property type="entry name" value="AMP-bd_C"/>
</dbReference>
<dbReference type="InterPro" id="IPR045851">
    <property type="entry name" value="AMP-bd_C_sf"/>
</dbReference>